<gene>
    <name evidence="2" type="ORF">D9V34_04245</name>
</gene>
<keyword evidence="1" id="KW-1133">Transmembrane helix</keyword>
<accession>A0A3L7AU74</accession>
<evidence type="ECO:0000313" key="2">
    <source>
        <dbReference type="EMBL" id="RLP84017.1"/>
    </source>
</evidence>
<dbReference type="AlphaFoldDB" id="A0A3L7AU74"/>
<proteinExistence type="predicted"/>
<organism evidence="2 3">
    <name type="scientific">Mycetocola lacteus</name>
    <dbReference type="NCBI Taxonomy" id="76637"/>
    <lineage>
        <taxon>Bacteria</taxon>
        <taxon>Bacillati</taxon>
        <taxon>Actinomycetota</taxon>
        <taxon>Actinomycetes</taxon>
        <taxon>Micrococcales</taxon>
        <taxon>Microbacteriaceae</taxon>
        <taxon>Mycetocola</taxon>
    </lineage>
</organism>
<keyword evidence="3" id="KW-1185">Reference proteome</keyword>
<feature type="transmembrane region" description="Helical" evidence="1">
    <location>
        <begin position="290"/>
        <end position="311"/>
    </location>
</feature>
<feature type="transmembrane region" description="Helical" evidence="1">
    <location>
        <begin position="192"/>
        <end position="216"/>
    </location>
</feature>
<name>A0A3L7AU74_9MICO</name>
<protein>
    <submittedName>
        <fullName evidence="2">Uncharacterized protein</fullName>
    </submittedName>
</protein>
<keyword evidence="1" id="KW-0472">Membrane</keyword>
<dbReference type="EMBL" id="RCUY01000002">
    <property type="protein sequence ID" value="RLP84017.1"/>
    <property type="molecule type" value="Genomic_DNA"/>
</dbReference>
<evidence type="ECO:0000256" key="1">
    <source>
        <dbReference type="SAM" id="Phobius"/>
    </source>
</evidence>
<reference evidence="2 3" key="1">
    <citation type="submission" date="2018-10" db="EMBL/GenBank/DDBJ databases">
        <authorList>
            <person name="Li J."/>
        </authorList>
    </citation>
    <scope>NUCLEOTIDE SEQUENCE [LARGE SCALE GENOMIC DNA]</scope>
    <source>
        <strain evidence="2 3">JCM 11654</strain>
    </source>
</reference>
<comment type="caution">
    <text evidence="2">The sequence shown here is derived from an EMBL/GenBank/DDBJ whole genome shotgun (WGS) entry which is preliminary data.</text>
</comment>
<feature type="transmembrane region" description="Helical" evidence="1">
    <location>
        <begin position="153"/>
        <end position="186"/>
    </location>
</feature>
<sequence length="319" mass="32706">MLLAALAAAVPAIVSGLIAQDNPVPPDLSLDDPQVVHSLYLAGAGILALPALVWGVLIGDPRTARRRSAHGQPDTARVLPVQEPQMSAAAASPAAAQIRRGSLADSRLIRAESAAAREEHLHARAEVRDRSVRISERVCAVADPRSVVIARIVLGAGAGVVLGVSLIVAAFVASTVVLTLFGASLWLVGEHLLVIGMRMVLVTAIITVIGAALGALIHGLALRALRPLLLGMMALVVVVGDVAVRIAQLSGALPETAIRYVPSVVVRAASGVLGTGFPAATPFAVSGTRALALLALVALLAIAAAVTRAAMIDKRTLER</sequence>
<keyword evidence="1" id="KW-0812">Transmembrane</keyword>
<feature type="transmembrane region" description="Helical" evidence="1">
    <location>
        <begin position="35"/>
        <end position="58"/>
    </location>
</feature>
<feature type="transmembrane region" description="Helical" evidence="1">
    <location>
        <begin position="228"/>
        <end position="247"/>
    </location>
</feature>
<dbReference type="Proteomes" id="UP000269438">
    <property type="component" value="Unassembled WGS sequence"/>
</dbReference>
<evidence type="ECO:0000313" key="3">
    <source>
        <dbReference type="Proteomes" id="UP000269438"/>
    </source>
</evidence>